<reference evidence="3" key="1">
    <citation type="submission" date="2012-02" db="EMBL/GenBank/DDBJ databases">
        <title>The complete genome of Halobacteroides halobius DSM 5150.</title>
        <authorList>
            <person name="Lucas S."/>
            <person name="Copeland A."/>
            <person name="Lapidus A."/>
            <person name="Glavina del Rio T."/>
            <person name="Dalin E."/>
            <person name="Tice H."/>
            <person name="Bruce D."/>
            <person name="Goodwin L."/>
            <person name="Pitluck S."/>
            <person name="Peters L."/>
            <person name="Mikhailova N."/>
            <person name="Gu W."/>
            <person name="Kyrpides N."/>
            <person name="Mavromatis K."/>
            <person name="Ivanova N."/>
            <person name="Brettin T."/>
            <person name="Detter J.C."/>
            <person name="Han C."/>
            <person name="Larimer F."/>
            <person name="Land M."/>
            <person name="Hauser L."/>
            <person name="Markowitz V."/>
            <person name="Cheng J.-F."/>
            <person name="Hugenholtz P."/>
            <person name="Woyke T."/>
            <person name="Wu D."/>
            <person name="Tindall B."/>
            <person name="Pomrenke H."/>
            <person name="Brambilla E."/>
            <person name="Klenk H.-P."/>
            <person name="Eisen J.A."/>
        </authorList>
    </citation>
    <scope>NUCLEOTIDE SEQUENCE [LARGE SCALE GENOMIC DNA]</scope>
    <source>
        <strain evidence="3">ATCC 35273 / DSM 5150 / MD-1</strain>
    </source>
</reference>
<dbReference type="KEGG" id="hhl:Halha_2601"/>
<evidence type="ECO:0000313" key="2">
    <source>
        <dbReference type="EMBL" id="AGB42474.1"/>
    </source>
</evidence>
<keyword evidence="1" id="KW-0812">Transmembrane</keyword>
<keyword evidence="1" id="KW-0472">Membrane</keyword>
<proteinExistence type="predicted"/>
<keyword evidence="1" id="KW-1133">Transmembrane helix</keyword>
<evidence type="ECO:0000256" key="1">
    <source>
        <dbReference type="SAM" id="Phobius"/>
    </source>
</evidence>
<evidence type="ECO:0000313" key="3">
    <source>
        <dbReference type="Proteomes" id="UP000010880"/>
    </source>
</evidence>
<gene>
    <name evidence="2" type="ordered locus">Halha_2601</name>
</gene>
<dbReference type="Proteomes" id="UP000010880">
    <property type="component" value="Chromosome"/>
</dbReference>
<feature type="transmembrane region" description="Helical" evidence="1">
    <location>
        <begin position="9"/>
        <end position="30"/>
    </location>
</feature>
<name>L0KDM5_HALHC</name>
<dbReference type="RefSeq" id="WP_015328185.1">
    <property type="nucleotide sequence ID" value="NC_019978.1"/>
</dbReference>
<feature type="transmembrane region" description="Helical" evidence="1">
    <location>
        <begin position="42"/>
        <end position="62"/>
    </location>
</feature>
<protein>
    <submittedName>
        <fullName evidence="2">Uncharacterized protein</fullName>
    </submittedName>
</protein>
<keyword evidence="3" id="KW-1185">Reference proteome</keyword>
<dbReference type="HOGENOM" id="CLU_2287583_0_0_9"/>
<dbReference type="PATRIC" id="fig|748449.3.peg.2522"/>
<dbReference type="STRING" id="748449.Halha_2601"/>
<dbReference type="EMBL" id="CP003359">
    <property type="protein sequence ID" value="AGB42474.1"/>
    <property type="molecule type" value="Genomic_DNA"/>
</dbReference>
<accession>L0KDM5</accession>
<organism evidence="2 3">
    <name type="scientific">Halobacteroides halobius (strain ATCC 35273 / DSM 5150 / MD-1)</name>
    <dbReference type="NCBI Taxonomy" id="748449"/>
    <lineage>
        <taxon>Bacteria</taxon>
        <taxon>Bacillati</taxon>
        <taxon>Bacillota</taxon>
        <taxon>Clostridia</taxon>
        <taxon>Halanaerobiales</taxon>
        <taxon>Halobacteroidaceae</taxon>
        <taxon>Halobacteroides</taxon>
    </lineage>
</organism>
<dbReference type="AlphaFoldDB" id="L0KDM5"/>
<dbReference type="eggNOG" id="COG3290">
    <property type="taxonomic scope" value="Bacteria"/>
</dbReference>
<sequence>MKNNNKSKLYYVIIILISQSFLLLLVATWRDINVFNIVSNNTLLEIILFTAIILSLISIVLIKELFKMVNREMEYKIQQIKLSEKRKLIRKLREQKHDFSK</sequence>